<dbReference type="OrthoDB" id="427186at2759"/>
<accession>W6Q459</accession>
<keyword evidence="2" id="KW-1185">Reference proteome</keyword>
<gene>
    <name evidence="1" type="ORF">PROQFM164_S01g002745</name>
</gene>
<proteinExistence type="predicted"/>
<organism evidence="1 2">
    <name type="scientific">Penicillium roqueforti (strain FM164)</name>
    <dbReference type="NCBI Taxonomy" id="1365484"/>
    <lineage>
        <taxon>Eukaryota</taxon>
        <taxon>Fungi</taxon>
        <taxon>Dikarya</taxon>
        <taxon>Ascomycota</taxon>
        <taxon>Pezizomycotina</taxon>
        <taxon>Eurotiomycetes</taxon>
        <taxon>Eurotiomycetidae</taxon>
        <taxon>Eurotiales</taxon>
        <taxon>Aspergillaceae</taxon>
        <taxon>Penicillium</taxon>
    </lineage>
</organism>
<sequence length="444" mass="50327">MSAKEFLVDVEGGVVPVDCHEKVLRIAFIYMEEELWLDSGVFDVVEKLHARGWSFGAGELRFNRTLDIFYLAQLAAAIYRSTNQLEGDFPSPDDFQSFYTTHHALLHSSAWRSYYSTAFLTQRTTARFYRLPDLQDLPDSDSPLGLPRQRAPAHATKLPRWAHSVVCTHRRQPSLPLATLTGLALSTLETTITRLRTVYTSVPPYSETQARFWLEYMGLGSPGRSGSAKAVSREVWGPNIFGILVAQGAYDLYAWEAKYSAQLWEASAARREVAEPDVDGVWESEVMWCGLPDGGVGSYAWCRGWEGEVGSEEEVKFLAAVAVEETMGVKAEVGELDFAVRSYMFLGVMRAAVERRERDIFLEELERGMVLAGRIEEGRAWRWLREVFGVVEPYVMVWEGVWPATEVERGEVLRQILVENGQLFARWKRSPVLKEFSFVLGPRE</sequence>
<name>W6Q459_PENRF</name>
<protein>
    <submittedName>
        <fullName evidence="1">Genomic scaffold, ProqFM164S01</fullName>
    </submittedName>
</protein>
<dbReference type="AlphaFoldDB" id="W6Q459"/>
<evidence type="ECO:0000313" key="2">
    <source>
        <dbReference type="Proteomes" id="UP000030686"/>
    </source>
</evidence>
<dbReference type="Proteomes" id="UP000030686">
    <property type="component" value="Unassembled WGS sequence"/>
</dbReference>
<dbReference type="OMA" id="KLPRWAY"/>
<evidence type="ECO:0000313" key="1">
    <source>
        <dbReference type="EMBL" id="CDM28934.1"/>
    </source>
</evidence>
<reference evidence="1" key="1">
    <citation type="journal article" date="2014" name="Nat. Commun.">
        <title>Multiple recent horizontal transfers of a large genomic region in cheese making fungi.</title>
        <authorList>
            <person name="Cheeseman K."/>
            <person name="Ropars J."/>
            <person name="Renault P."/>
            <person name="Dupont J."/>
            <person name="Gouzy J."/>
            <person name="Branca A."/>
            <person name="Abraham A.L."/>
            <person name="Ceppi M."/>
            <person name="Conseiller E."/>
            <person name="Debuchy R."/>
            <person name="Malagnac F."/>
            <person name="Goarin A."/>
            <person name="Silar P."/>
            <person name="Lacoste S."/>
            <person name="Sallet E."/>
            <person name="Bensimon A."/>
            <person name="Giraud T."/>
            <person name="Brygoo Y."/>
        </authorList>
    </citation>
    <scope>NUCLEOTIDE SEQUENCE [LARGE SCALE GENOMIC DNA]</scope>
    <source>
        <strain evidence="1">FM164</strain>
    </source>
</reference>
<dbReference type="STRING" id="1365484.W6Q459"/>
<dbReference type="EMBL" id="HG792015">
    <property type="protein sequence ID" value="CDM28934.1"/>
    <property type="molecule type" value="Genomic_DNA"/>
</dbReference>